<dbReference type="Proteomes" id="UP000335636">
    <property type="component" value="Unassembled WGS sequence"/>
</dbReference>
<name>A0A5E4BQY4_MARMO</name>
<feature type="domain" description="SEA" evidence="1">
    <location>
        <begin position="23"/>
        <end position="57"/>
    </location>
</feature>
<gene>
    <name evidence="2" type="ORF">MONAX_5E044720</name>
</gene>
<reference evidence="2" key="1">
    <citation type="submission" date="2019-04" db="EMBL/GenBank/DDBJ databases">
        <authorList>
            <person name="Alioto T."/>
            <person name="Alioto T."/>
        </authorList>
    </citation>
    <scope>NUCLEOTIDE SEQUENCE [LARGE SCALE GENOMIC DNA]</scope>
</reference>
<dbReference type="EMBL" id="CABDUW010000576">
    <property type="protein sequence ID" value="VTJ71666.1"/>
    <property type="molecule type" value="Genomic_DNA"/>
</dbReference>
<accession>A0A5E4BQY4</accession>
<dbReference type="AlphaFoldDB" id="A0A5E4BQY4"/>
<keyword evidence="3" id="KW-1185">Reference proteome</keyword>
<protein>
    <recommendedName>
        <fullName evidence="1">SEA domain-containing protein</fullName>
    </recommendedName>
</protein>
<organism evidence="2 3">
    <name type="scientific">Marmota monax</name>
    <name type="common">Woodchuck</name>
    <dbReference type="NCBI Taxonomy" id="9995"/>
    <lineage>
        <taxon>Eukaryota</taxon>
        <taxon>Metazoa</taxon>
        <taxon>Chordata</taxon>
        <taxon>Craniata</taxon>
        <taxon>Vertebrata</taxon>
        <taxon>Euteleostomi</taxon>
        <taxon>Mammalia</taxon>
        <taxon>Eutheria</taxon>
        <taxon>Euarchontoglires</taxon>
        <taxon>Glires</taxon>
        <taxon>Rodentia</taxon>
        <taxon>Sciuromorpha</taxon>
        <taxon>Sciuridae</taxon>
        <taxon>Xerinae</taxon>
        <taxon>Marmotini</taxon>
        <taxon>Marmota</taxon>
    </lineage>
</organism>
<dbReference type="InterPro" id="IPR036364">
    <property type="entry name" value="SEA_dom_sf"/>
</dbReference>
<proteinExistence type="predicted"/>
<dbReference type="Pfam" id="PF01390">
    <property type="entry name" value="SEA"/>
    <property type="match status" value="1"/>
</dbReference>
<evidence type="ECO:0000313" key="3">
    <source>
        <dbReference type="Proteomes" id="UP000335636"/>
    </source>
</evidence>
<comment type="caution">
    <text evidence="2">The sequence shown here is derived from an EMBL/GenBank/DDBJ whole genome shotgun (WGS) entry which is preliminary data.</text>
</comment>
<dbReference type="SUPFAM" id="SSF82671">
    <property type="entry name" value="SEA domain"/>
    <property type="match status" value="1"/>
</dbReference>
<dbReference type="Gene3D" id="3.30.70.960">
    <property type="entry name" value="SEA domain"/>
    <property type="match status" value="1"/>
</dbReference>
<evidence type="ECO:0000259" key="1">
    <source>
        <dbReference type="Pfam" id="PF01390"/>
    </source>
</evidence>
<evidence type="ECO:0000313" key="2">
    <source>
        <dbReference type="EMBL" id="VTJ71666.1"/>
    </source>
</evidence>
<dbReference type="InterPro" id="IPR000082">
    <property type="entry name" value="SEA_dom"/>
</dbReference>
<sequence length="162" mass="18668">MDKFWEPWEGVRRAAVAVPFQLPFTLNFTITNLEYEEDMQNTGSRKFSSTERILQYLARPTPTPLPRPRPAHRCCSSCRFVWWFLLTSPFPSRSSKPYSRTAVWDTSIRAADYPRSGEILPRKNPAAQVDGTLSSGLPDCPHLEPLLTMDTTHQQHHQRLLL</sequence>